<dbReference type="GO" id="GO:0016887">
    <property type="term" value="F:ATP hydrolysis activity"/>
    <property type="evidence" value="ECO:0007669"/>
    <property type="project" value="InterPro"/>
</dbReference>
<keyword evidence="4" id="KW-1185">Reference proteome</keyword>
<dbReference type="SUPFAM" id="SSF52540">
    <property type="entry name" value="P-loop containing nucleoside triphosphate hydrolases"/>
    <property type="match status" value="1"/>
</dbReference>
<dbReference type="AlphaFoldDB" id="A0A1V6RIG4"/>
<dbReference type="Proteomes" id="UP000191612">
    <property type="component" value="Unassembled WGS sequence"/>
</dbReference>
<dbReference type="Gene3D" id="3.40.50.300">
    <property type="entry name" value="P-loop containing nucleotide triphosphate hydrolases"/>
    <property type="match status" value="1"/>
</dbReference>
<dbReference type="STRING" id="60172.A0A1V6RIG4"/>
<keyword evidence="1" id="KW-0813">Transport</keyword>
<dbReference type="PANTHER" id="PTHR19241">
    <property type="entry name" value="ATP-BINDING CASSETTE TRANSPORTER"/>
    <property type="match status" value="1"/>
</dbReference>
<evidence type="ECO:0000313" key="4">
    <source>
        <dbReference type="Proteomes" id="UP000191612"/>
    </source>
</evidence>
<dbReference type="EMBL" id="MDYO01000004">
    <property type="protein sequence ID" value="OQE01396.1"/>
    <property type="molecule type" value="Genomic_DNA"/>
</dbReference>
<feature type="domain" description="ABC transporter" evidence="2">
    <location>
        <begin position="27"/>
        <end position="79"/>
    </location>
</feature>
<sequence>MDFSLRNKTPHSCPDGITEKQYVKTYKESILKALGIHHTHDTLVGNEYVRGVSGGERKRVSIAECLAGQSPIQLWDNSTRGLDASTALDFTKTLRTMARSEGKTILATFYQPGNGIFDQFDKILLIDEGRCLFYGPRTMAKSYFENLGFECPRGGNVADFLASVTVAGERKIREGWTGPVPHTAVELEAIYRRSEICKRMVQAIDPPQEFTVETEKFKATVQSEMRSVLLRRKFSPYTAGLQGQIIACTIRYDDGVRDSPTLRKGWRILTKPLK</sequence>
<dbReference type="InterPro" id="IPR003439">
    <property type="entry name" value="ABC_transporter-like_ATP-bd"/>
</dbReference>
<name>A0A1V6RIG4_9EURO</name>
<reference evidence="4" key="1">
    <citation type="journal article" date="2017" name="Nat. Microbiol.">
        <title>Global analysis of biosynthetic gene clusters reveals vast potential of secondary metabolite production in Penicillium species.</title>
        <authorList>
            <person name="Nielsen J.C."/>
            <person name="Grijseels S."/>
            <person name="Prigent S."/>
            <person name="Ji B."/>
            <person name="Dainat J."/>
            <person name="Nielsen K.F."/>
            <person name="Frisvad J.C."/>
            <person name="Workman M."/>
            <person name="Nielsen J."/>
        </authorList>
    </citation>
    <scope>NUCLEOTIDE SEQUENCE [LARGE SCALE GENOMIC DNA]</scope>
    <source>
        <strain evidence="4">IBT 29525</strain>
    </source>
</reference>
<comment type="caution">
    <text evidence="3">The sequence shown here is derived from an EMBL/GenBank/DDBJ whole genome shotgun (WGS) entry which is preliminary data.</text>
</comment>
<gene>
    <name evidence="3" type="ORF">PENSOL_c004G07939</name>
</gene>
<organism evidence="3 4">
    <name type="scientific">Penicillium solitum</name>
    <dbReference type="NCBI Taxonomy" id="60172"/>
    <lineage>
        <taxon>Eukaryota</taxon>
        <taxon>Fungi</taxon>
        <taxon>Dikarya</taxon>
        <taxon>Ascomycota</taxon>
        <taxon>Pezizomycotina</taxon>
        <taxon>Eurotiomycetes</taxon>
        <taxon>Eurotiomycetidae</taxon>
        <taxon>Eurotiales</taxon>
        <taxon>Aspergillaceae</taxon>
        <taxon>Penicillium</taxon>
    </lineage>
</organism>
<dbReference type="GO" id="GO:0005524">
    <property type="term" value="F:ATP binding"/>
    <property type="evidence" value="ECO:0007669"/>
    <property type="project" value="InterPro"/>
</dbReference>
<dbReference type="InterPro" id="IPR027417">
    <property type="entry name" value="P-loop_NTPase"/>
</dbReference>
<evidence type="ECO:0000313" key="3">
    <source>
        <dbReference type="EMBL" id="OQE01396.1"/>
    </source>
</evidence>
<evidence type="ECO:0000256" key="1">
    <source>
        <dbReference type="ARBA" id="ARBA00022448"/>
    </source>
</evidence>
<accession>A0A1V6RIG4</accession>
<proteinExistence type="predicted"/>
<evidence type="ECO:0000259" key="2">
    <source>
        <dbReference type="Pfam" id="PF00005"/>
    </source>
</evidence>
<protein>
    <recommendedName>
        <fullName evidence="2">ABC transporter domain-containing protein</fullName>
    </recommendedName>
</protein>
<dbReference type="Pfam" id="PF00005">
    <property type="entry name" value="ABC_tran"/>
    <property type="match status" value="1"/>
</dbReference>